<accession>G5ARN3</accession>
<dbReference type="Proteomes" id="UP000006813">
    <property type="component" value="Unassembled WGS sequence"/>
</dbReference>
<proteinExistence type="predicted"/>
<feature type="compositionally biased region" description="Basic and acidic residues" evidence="1">
    <location>
        <begin position="338"/>
        <end position="356"/>
    </location>
</feature>
<evidence type="ECO:0000256" key="1">
    <source>
        <dbReference type="SAM" id="MobiDB-lite"/>
    </source>
</evidence>
<dbReference type="STRING" id="10181.G5ARN3"/>
<evidence type="ECO:0000313" key="3">
    <source>
        <dbReference type="Proteomes" id="UP000006813"/>
    </source>
</evidence>
<sequence length="414" mass="45924">MMRRRGVVLPPRRGGPLSRVGEKRSLWRPPRREKEDGDGEIIDRETDDNAWDDDLEDGEGKGPSDRKTESRRTDGEDASERERDKERQRRKEWKRERANREEKDRRHRDRDRERDRERKKDKDKPKARSPQPPSRPAEAPKQEATAGPQVFVLLRLRLVTVQVEVLLGIPTALKSSAPRAQLCPSVQVPECEQRLLGVQRHLEQQLGAQRGLGGPVCGPGQPHVLGPAPGPPPQPRPRRSEENQRKKTALRRKSEKGTPPRSRPSPRSPRPVGSPHSSSQPRPPLTLGSPRGSFVAHKKIKLTLLNKAADKGSGKRYEPVDKDRQSPPAKRATLSPDRGSRDRKSGGRLGSPERQRSQNSKALVAPADRKLQLSPQSKSSSKMISVPGKAADSAAPGAKAGKASTVRCPAGRSS</sequence>
<dbReference type="PANTHER" id="PTHR46582">
    <property type="entry name" value="ZINC FINGER CCCH DOMAIN-CONTAINING PROTEIN 18"/>
    <property type="match status" value="1"/>
</dbReference>
<feature type="region of interest" description="Disordered" evidence="1">
    <location>
        <begin position="1"/>
        <end position="145"/>
    </location>
</feature>
<reference evidence="2 3" key="1">
    <citation type="journal article" date="2011" name="Nature">
        <title>Genome sequencing reveals insights into physiology and longevity of the naked mole rat.</title>
        <authorList>
            <person name="Kim E.B."/>
            <person name="Fang X."/>
            <person name="Fushan A.A."/>
            <person name="Huang Z."/>
            <person name="Lobanov A.V."/>
            <person name="Han L."/>
            <person name="Marino S.M."/>
            <person name="Sun X."/>
            <person name="Turanov A.A."/>
            <person name="Yang P."/>
            <person name="Yim S.H."/>
            <person name="Zhao X."/>
            <person name="Kasaikina M.V."/>
            <person name="Stoletzki N."/>
            <person name="Peng C."/>
            <person name="Polak P."/>
            <person name="Xiong Z."/>
            <person name="Kiezun A."/>
            <person name="Zhu Y."/>
            <person name="Chen Y."/>
            <person name="Kryukov G.V."/>
            <person name="Zhang Q."/>
            <person name="Peshkin L."/>
            <person name="Yang L."/>
            <person name="Bronson R.T."/>
            <person name="Buffenstein R."/>
            <person name="Wang B."/>
            <person name="Han C."/>
            <person name="Li Q."/>
            <person name="Chen L."/>
            <person name="Zhao W."/>
            <person name="Sunyaev S.R."/>
            <person name="Park T.J."/>
            <person name="Zhang G."/>
            <person name="Wang J."/>
            <person name="Gladyshev V.N."/>
        </authorList>
    </citation>
    <scope>NUCLEOTIDE SEQUENCE [LARGE SCALE GENOMIC DNA]</scope>
</reference>
<feature type="region of interest" description="Disordered" evidence="1">
    <location>
        <begin position="209"/>
        <end position="414"/>
    </location>
</feature>
<feature type="compositionally biased region" description="Low complexity" evidence="1">
    <location>
        <begin position="7"/>
        <end position="17"/>
    </location>
</feature>
<feature type="compositionally biased region" description="Basic and acidic residues" evidence="1">
    <location>
        <begin position="20"/>
        <end position="35"/>
    </location>
</feature>
<protein>
    <submittedName>
        <fullName evidence="2">Zinc finger CCCH domain-containing protein 18</fullName>
    </submittedName>
</protein>
<feature type="compositionally biased region" description="Basic and acidic residues" evidence="1">
    <location>
        <begin position="308"/>
        <end position="325"/>
    </location>
</feature>
<dbReference type="InterPro" id="IPR052647">
    <property type="entry name" value="Zinc_finger_CCCH-type"/>
</dbReference>
<dbReference type="GO" id="GO:0071011">
    <property type="term" value="C:precatalytic spliceosome"/>
    <property type="evidence" value="ECO:0007669"/>
    <property type="project" value="TreeGrafter"/>
</dbReference>
<dbReference type="EMBL" id="JH166614">
    <property type="protein sequence ID" value="EHA99693.1"/>
    <property type="molecule type" value="Genomic_DNA"/>
</dbReference>
<name>G5ARN3_HETGA</name>
<dbReference type="AlphaFoldDB" id="G5ARN3"/>
<dbReference type="InParanoid" id="G5ARN3"/>
<feature type="compositionally biased region" description="Low complexity" evidence="1">
    <location>
        <begin position="372"/>
        <end position="404"/>
    </location>
</feature>
<gene>
    <name evidence="2" type="ORF">GW7_18854</name>
</gene>
<feature type="compositionally biased region" description="Basic and acidic residues" evidence="1">
    <location>
        <begin position="58"/>
        <end position="126"/>
    </location>
</feature>
<organism evidence="2 3">
    <name type="scientific">Heterocephalus glaber</name>
    <name type="common">Naked mole rat</name>
    <dbReference type="NCBI Taxonomy" id="10181"/>
    <lineage>
        <taxon>Eukaryota</taxon>
        <taxon>Metazoa</taxon>
        <taxon>Chordata</taxon>
        <taxon>Craniata</taxon>
        <taxon>Vertebrata</taxon>
        <taxon>Euteleostomi</taxon>
        <taxon>Mammalia</taxon>
        <taxon>Eutheria</taxon>
        <taxon>Euarchontoglires</taxon>
        <taxon>Glires</taxon>
        <taxon>Rodentia</taxon>
        <taxon>Hystricomorpha</taxon>
        <taxon>Bathyergidae</taxon>
        <taxon>Heterocephalus</taxon>
    </lineage>
</organism>
<evidence type="ECO:0000313" key="2">
    <source>
        <dbReference type="EMBL" id="EHA99693.1"/>
    </source>
</evidence>
<dbReference type="GO" id="GO:0003723">
    <property type="term" value="F:RNA binding"/>
    <property type="evidence" value="ECO:0007669"/>
    <property type="project" value="TreeGrafter"/>
</dbReference>
<dbReference type="PANTHER" id="PTHR46582:SF1">
    <property type="entry name" value="ZINC FINGER CCCH DOMAIN-CONTAINING PROTEIN 18"/>
    <property type="match status" value="1"/>
</dbReference>
<feature type="compositionally biased region" description="Low complexity" evidence="1">
    <location>
        <begin position="270"/>
        <end position="279"/>
    </location>
</feature>
<feature type="compositionally biased region" description="Acidic residues" evidence="1">
    <location>
        <begin position="36"/>
        <end position="57"/>
    </location>
</feature>